<dbReference type="Proteomes" id="UP001165205">
    <property type="component" value="Unassembled WGS sequence"/>
</dbReference>
<feature type="region of interest" description="Disordered" evidence="1">
    <location>
        <begin position="19"/>
        <end position="44"/>
    </location>
</feature>
<dbReference type="AlphaFoldDB" id="A0AAN4YJZ0"/>
<sequence>MPIGGLVTSHQRPELSHSQLYRARSSTAHPTSGSSYEPPTEDSAGWILKTGHPLIGKFSAGGIELEYSLLEIGDDDDVFGDVVPYQSVWFAIVLCDEGPVCIGVDGADTAVWNVCDEKKIKCRNVYGSF</sequence>
<name>A0AAN4YJZ0_ASPOZ</name>
<organism evidence="2 3">
    <name type="scientific">Aspergillus oryzae</name>
    <name type="common">Yellow koji mold</name>
    <dbReference type="NCBI Taxonomy" id="5062"/>
    <lineage>
        <taxon>Eukaryota</taxon>
        <taxon>Fungi</taxon>
        <taxon>Dikarya</taxon>
        <taxon>Ascomycota</taxon>
        <taxon>Pezizomycotina</taxon>
        <taxon>Eurotiomycetes</taxon>
        <taxon>Eurotiomycetidae</taxon>
        <taxon>Eurotiales</taxon>
        <taxon>Aspergillaceae</taxon>
        <taxon>Aspergillus</taxon>
        <taxon>Aspergillus subgen. Circumdati</taxon>
    </lineage>
</organism>
<accession>A0AAN4YJZ0</accession>
<comment type="caution">
    <text evidence="2">The sequence shown here is derived from an EMBL/GenBank/DDBJ whole genome shotgun (WGS) entry which is preliminary data.</text>
</comment>
<evidence type="ECO:0000313" key="3">
    <source>
        <dbReference type="Proteomes" id="UP001165205"/>
    </source>
</evidence>
<reference evidence="2" key="1">
    <citation type="submission" date="2023-04" db="EMBL/GenBank/DDBJ databases">
        <title>Aspergillus oryzae NBRC 4228.</title>
        <authorList>
            <person name="Ichikawa N."/>
            <person name="Sato H."/>
            <person name="Tonouchi N."/>
        </authorList>
    </citation>
    <scope>NUCLEOTIDE SEQUENCE</scope>
    <source>
        <strain evidence="2">NBRC 4228</strain>
    </source>
</reference>
<evidence type="ECO:0000313" key="2">
    <source>
        <dbReference type="EMBL" id="GMG29175.1"/>
    </source>
</evidence>
<dbReference type="EMBL" id="BSYA01000053">
    <property type="protein sequence ID" value="GMG29175.1"/>
    <property type="molecule type" value="Genomic_DNA"/>
</dbReference>
<proteinExistence type="predicted"/>
<evidence type="ECO:0000256" key="1">
    <source>
        <dbReference type="SAM" id="MobiDB-lite"/>
    </source>
</evidence>
<gene>
    <name evidence="2" type="ORF">Aory04_000546700</name>
</gene>
<feature type="compositionally biased region" description="Polar residues" evidence="1">
    <location>
        <begin position="19"/>
        <end position="37"/>
    </location>
</feature>
<protein>
    <submittedName>
        <fullName evidence="2">Unnamed protein product</fullName>
    </submittedName>
</protein>